<dbReference type="GO" id="GO:0005737">
    <property type="term" value="C:cytoplasm"/>
    <property type="evidence" value="ECO:0007669"/>
    <property type="project" value="TreeGrafter"/>
</dbReference>
<dbReference type="GO" id="GO:0004789">
    <property type="term" value="F:thiamine-phosphate diphosphorylase activity"/>
    <property type="evidence" value="ECO:0007669"/>
    <property type="project" value="UniProtKB-UniRule"/>
</dbReference>
<keyword evidence="3 9" id="KW-0479">Metal-binding</keyword>
<comment type="cofactor">
    <cofactor evidence="9">
        <name>Mg(2+)</name>
        <dbReference type="ChEBI" id="CHEBI:18420"/>
    </cofactor>
    <text evidence="9">Binds 1 Mg(2+) ion per subunit.</text>
</comment>
<comment type="function">
    <text evidence="9">Condenses 4-methyl-5-(beta-hydroxyethyl)thiazole monophosphate (THZ-P) and 2-methyl-4-amino-5-hydroxymethyl pyrimidine pyrophosphate (HMP-PP) to form thiamine monophosphate (TMP).</text>
</comment>
<evidence type="ECO:0000256" key="1">
    <source>
        <dbReference type="ARBA" id="ARBA00005165"/>
    </source>
</evidence>
<dbReference type="InterPro" id="IPR013785">
    <property type="entry name" value="Aldolase_TIM"/>
</dbReference>
<keyword evidence="5 9" id="KW-0784">Thiamine biosynthesis</keyword>
<evidence type="ECO:0000256" key="8">
    <source>
        <dbReference type="ARBA" id="ARBA00047883"/>
    </source>
</evidence>
<organism evidence="13 14">
    <name type="scientific">Methanimicrococcus hongohii</name>
    <dbReference type="NCBI Taxonomy" id="3028295"/>
    <lineage>
        <taxon>Archaea</taxon>
        <taxon>Methanobacteriati</taxon>
        <taxon>Methanobacteriota</taxon>
        <taxon>Stenosarchaea group</taxon>
        <taxon>Methanomicrobia</taxon>
        <taxon>Methanosarcinales</taxon>
        <taxon>Methanosarcinaceae</taxon>
        <taxon>Methanimicrococcus</taxon>
    </lineage>
</organism>
<comment type="similarity">
    <text evidence="9 10">Belongs to the thiamine-phosphate synthase family.</text>
</comment>
<protein>
    <recommendedName>
        <fullName evidence="9">Thiamine-phosphate synthase</fullName>
        <shortName evidence="9">TP synthase</shortName>
        <shortName evidence="9">TPS</shortName>
        <ecNumber evidence="9">2.5.1.3</ecNumber>
    </recommendedName>
    <alternativeName>
        <fullName evidence="9">Thiamine-phosphate pyrophosphorylase</fullName>
        <shortName evidence="9">TMP pyrophosphorylase</shortName>
        <shortName evidence="9">TMP-PPase</shortName>
    </alternativeName>
</protein>
<dbReference type="AlphaFoldDB" id="A0AA96V802"/>
<feature type="binding site" evidence="9">
    <location>
        <begin position="203"/>
        <end position="204"/>
    </location>
    <ligand>
        <name>2-[(2R,5Z)-2-carboxy-4-methylthiazol-5(2H)-ylidene]ethyl phosphate</name>
        <dbReference type="ChEBI" id="CHEBI:62899"/>
    </ligand>
</feature>
<feature type="binding site" evidence="9">
    <location>
        <position position="90"/>
    </location>
    <ligand>
        <name>Mg(2+)</name>
        <dbReference type="ChEBI" id="CHEBI:18420"/>
    </ligand>
</feature>
<evidence type="ECO:0000256" key="6">
    <source>
        <dbReference type="ARBA" id="ARBA00047334"/>
    </source>
</evidence>
<evidence type="ECO:0000256" key="11">
    <source>
        <dbReference type="RuleBase" id="RU004253"/>
    </source>
</evidence>
<accession>A0AA96V802</accession>
<comment type="catalytic activity">
    <reaction evidence="8 9 10">
        <text>2-[(2R,5Z)-2-carboxy-4-methylthiazol-5(2H)-ylidene]ethyl phosphate + 4-amino-2-methyl-5-(diphosphooxymethyl)pyrimidine + 2 H(+) = thiamine phosphate + CO2 + diphosphate</text>
        <dbReference type="Rhea" id="RHEA:47844"/>
        <dbReference type="ChEBI" id="CHEBI:15378"/>
        <dbReference type="ChEBI" id="CHEBI:16526"/>
        <dbReference type="ChEBI" id="CHEBI:33019"/>
        <dbReference type="ChEBI" id="CHEBI:37575"/>
        <dbReference type="ChEBI" id="CHEBI:57841"/>
        <dbReference type="ChEBI" id="CHEBI:62899"/>
        <dbReference type="EC" id="2.5.1.3"/>
    </reaction>
</comment>
<dbReference type="InterPro" id="IPR034291">
    <property type="entry name" value="TMP_synthase"/>
</dbReference>
<gene>
    <name evidence="13" type="primary">thiE_1</name>
    <name evidence="9" type="synonym">thiE</name>
    <name evidence="13" type="ORF">MmiHf6_04800</name>
</gene>
<evidence type="ECO:0000256" key="7">
    <source>
        <dbReference type="ARBA" id="ARBA00047851"/>
    </source>
</evidence>
<feature type="binding site" evidence="9">
    <location>
        <begin position="51"/>
        <end position="55"/>
    </location>
    <ligand>
        <name>4-amino-2-methyl-5-(diphosphooxymethyl)pyrimidine</name>
        <dbReference type="ChEBI" id="CHEBI:57841"/>
    </ligand>
</feature>
<dbReference type="EMBL" id="CP131059">
    <property type="protein sequence ID" value="WNY23176.1"/>
    <property type="molecule type" value="Genomic_DNA"/>
</dbReference>
<dbReference type="HAMAP" id="MF_00097">
    <property type="entry name" value="TMP_synthase"/>
    <property type="match status" value="1"/>
</dbReference>
<sequence>MTEEPAVYFVKKDKRKTDYSLYLVTDRSICPPDQFLNRIEQAVEGGVTIVQLREKDASSLDFYNYAVEVSSLLKKMRSVSGRKVPFLINDRLDIALAVDCDGVHVGQDDLPVAVCKRLLGPGKILGVSVGTVEEALLAERDGADYLGVVAFQTGTKPEASSVSLDVFREIKAAVSIPIVAIGGINLETLPLLSGLEIDGVAVVSAIMGEEDAKGAAEKLNELII</sequence>
<dbReference type="KEGG" id="mehf:MmiHf6_04800"/>
<dbReference type="Gene3D" id="3.20.20.70">
    <property type="entry name" value="Aldolase class I"/>
    <property type="match status" value="1"/>
</dbReference>
<feature type="binding site" evidence="9">
    <location>
        <position position="109"/>
    </location>
    <ligand>
        <name>Mg(2+)</name>
        <dbReference type="ChEBI" id="CHEBI:18420"/>
    </ligand>
</feature>
<dbReference type="GO" id="GO:0009228">
    <property type="term" value="P:thiamine biosynthetic process"/>
    <property type="evidence" value="ECO:0007669"/>
    <property type="project" value="UniProtKB-KW"/>
</dbReference>
<dbReference type="GeneID" id="85194968"/>
<evidence type="ECO:0000259" key="12">
    <source>
        <dbReference type="Pfam" id="PF02581"/>
    </source>
</evidence>
<proteinExistence type="inferred from homology"/>
<feature type="binding site" evidence="9">
    <location>
        <position position="156"/>
    </location>
    <ligand>
        <name>4-amino-2-methyl-5-(diphosphooxymethyl)pyrimidine</name>
        <dbReference type="ChEBI" id="CHEBI:57841"/>
    </ligand>
</feature>
<dbReference type="PANTHER" id="PTHR20857:SF23">
    <property type="entry name" value="THIAMINE BIOSYNTHETIC BIFUNCTIONAL ENZYME"/>
    <property type="match status" value="1"/>
</dbReference>
<feature type="binding site" evidence="9">
    <location>
        <position position="128"/>
    </location>
    <ligand>
        <name>4-amino-2-methyl-5-(diphosphooxymethyl)pyrimidine</name>
        <dbReference type="ChEBI" id="CHEBI:57841"/>
    </ligand>
</feature>
<dbReference type="SUPFAM" id="SSF51391">
    <property type="entry name" value="Thiamin phosphate synthase"/>
    <property type="match status" value="1"/>
</dbReference>
<evidence type="ECO:0000256" key="9">
    <source>
        <dbReference type="HAMAP-Rule" id="MF_00097"/>
    </source>
</evidence>
<evidence type="ECO:0000256" key="3">
    <source>
        <dbReference type="ARBA" id="ARBA00022723"/>
    </source>
</evidence>
<keyword evidence="4 9" id="KW-0460">Magnesium</keyword>
<feature type="binding site" evidence="9">
    <location>
        <position position="183"/>
    </location>
    <ligand>
        <name>2-[(2R,5Z)-2-carboxy-4-methylthiazol-5(2H)-ylidene]ethyl phosphate</name>
        <dbReference type="ChEBI" id="CHEBI:62899"/>
    </ligand>
</feature>
<evidence type="ECO:0000313" key="14">
    <source>
        <dbReference type="Proteomes" id="UP001302978"/>
    </source>
</evidence>
<reference evidence="13 14" key="1">
    <citation type="submission" date="2023-07" db="EMBL/GenBank/DDBJ databases">
        <title>Closed genoem sequence of Methanomicrococcus sp. Hf6.</title>
        <authorList>
            <person name="Poehlein A."/>
            <person name="Protasov E."/>
            <person name="Platt K."/>
            <person name="Reeh H."/>
            <person name="Daniel R."/>
            <person name="Brune A."/>
        </authorList>
    </citation>
    <scope>NUCLEOTIDE SEQUENCE [LARGE SCALE GENOMIC DNA]</scope>
    <source>
        <strain evidence="13 14">Hf6</strain>
    </source>
</reference>
<dbReference type="Pfam" id="PF02581">
    <property type="entry name" value="TMP-TENI"/>
    <property type="match status" value="1"/>
</dbReference>
<dbReference type="EC" id="2.5.1.3" evidence="9"/>
<dbReference type="RefSeq" id="WP_316558184.1">
    <property type="nucleotide sequence ID" value="NZ_CP131059.1"/>
</dbReference>
<dbReference type="GO" id="GO:0009229">
    <property type="term" value="P:thiamine diphosphate biosynthetic process"/>
    <property type="evidence" value="ECO:0007669"/>
    <property type="project" value="UniProtKB-UniRule"/>
</dbReference>
<keyword evidence="2 9" id="KW-0808">Transferase</keyword>
<comment type="catalytic activity">
    <reaction evidence="7 9 10">
        <text>2-(2-carboxy-4-methylthiazol-5-yl)ethyl phosphate + 4-amino-2-methyl-5-(diphosphooxymethyl)pyrimidine + 2 H(+) = thiamine phosphate + CO2 + diphosphate</text>
        <dbReference type="Rhea" id="RHEA:47848"/>
        <dbReference type="ChEBI" id="CHEBI:15378"/>
        <dbReference type="ChEBI" id="CHEBI:16526"/>
        <dbReference type="ChEBI" id="CHEBI:33019"/>
        <dbReference type="ChEBI" id="CHEBI:37575"/>
        <dbReference type="ChEBI" id="CHEBI:57841"/>
        <dbReference type="ChEBI" id="CHEBI:62890"/>
        <dbReference type="EC" id="2.5.1.3"/>
    </reaction>
</comment>
<evidence type="ECO:0000256" key="2">
    <source>
        <dbReference type="ARBA" id="ARBA00022679"/>
    </source>
</evidence>
<comment type="pathway">
    <text evidence="1 9 11">Cofactor biosynthesis; thiamine diphosphate biosynthesis; thiamine phosphate from 4-amino-2-methyl-5-diphosphomethylpyrimidine and 4-methyl-5-(2-phosphoethyl)-thiazole: step 1/1.</text>
</comment>
<dbReference type="Proteomes" id="UP001302978">
    <property type="component" value="Chromosome"/>
</dbReference>
<dbReference type="InterPro" id="IPR036206">
    <property type="entry name" value="ThiamineP_synth_sf"/>
</dbReference>
<dbReference type="FunFam" id="3.20.20.70:FF:000096">
    <property type="entry name" value="Thiamine-phosphate synthase"/>
    <property type="match status" value="1"/>
</dbReference>
<evidence type="ECO:0000256" key="4">
    <source>
        <dbReference type="ARBA" id="ARBA00022842"/>
    </source>
</evidence>
<feature type="binding site" evidence="9">
    <location>
        <position position="89"/>
    </location>
    <ligand>
        <name>4-amino-2-methyl-5-(diphosphooxymethyl)pyrimidine</name>
        <dbReference type="ChEBI" id="CHEBI:57841"/>
    </ligand>
</feature>
<evidence type="ECO:0000256" key="10">
    <source>
        <dbReference type="RuleBase" id="RU003826"/>
    </source>
</evidence>
<name>A0AA96V802_9EURY</name>
<evidence type="ECO:0000313" key="13">
    <source>
        <dbReference type="EMBL" id="WNY23176.1"/>
    </source>
</evidence>
<comment type="catalytic activity">
    <reaction evidence="6 9 10">
        <text>4-methyl-5-(2-phosphooxyethyl)-thiazole + 4-amino-2-methyl-5-(diphosphooxymethyl)pyrimidine + H(+) = thiamine phosphate + diphosphate</text>
        <dbReference type="Rhea" id="RHEA:22328"/>
        <dbReference type="ChEBI" id="CHEBI:15378"/>
        <dbReference type="ChEBI" id="CHEBI:33019"/>
        <dbReference type="ChEBI" id="CHEBI:37575"/>
        <dbReference type="ChEBI" id="CHEBI:57841"/>
        <dbReference type="ChEBI" id="CHEBI:58296"/>
        <dbReference type="EC" id="2.5.1.3"/>
    </reaction>
</comment>
<keyword evidence="14" id="KW-1185">Reference proteome</keyword>
<feature type="binding site" evidence="9">
    <location>
        <begin position="153"/>
        <end position="155"/>
    </location>
    <ligand>
        <name>2-[(2R,5Z)-2-carboxy-4-methylthiazol-5(2H)-ylidene]ethyl phosphate</name>
        <dbReference type="ChEBI" id="CHEBI:62899"/>
    </ligand>
</feature>
<dbReference type="NCBIfam" id="TIGR00693">
    <property type="entry name" value="thiE"/>
    <property type="match status" value="1"/>
</dbReference>
<dbReference type="InterPro" id="IPR022998">
    <property type="entry name" value="ThiamineP_synth_TenI"/>
</dbReference>
<dbReference type="GO" id="GO:0000287">
    <property type="term" value="F:magnesium ion binding"/>
    <property type="evidence" value="ECO:0007669"/>
    <property type="project" value="UniProtKB-UniRule"/>
</dbReference>
<evidence type="ECO:0000256" key="5">
    <source>
        <dbReference type="ARBA" id="ARBA00022977"/>
    </source>
</evidence>
<feature type="domain" description="Thiamine phosphate synthase/TenI" evidence="12">
    <location>
        <begin position="21"/>
        <end position="206"/>
    </location>
</feature>
<dbReference type="PANTHER" id="PTHR20857">
    <property type="entry name" value="THIAMINE-PHOSPHATE PYROPHOSPHORYLASE"/>
    <property type="match status" value="1"/>
</dbReference>
<dbReference type="CDD" id="cd00564">
    <property type="entry name" value="TMP_TenI"/>
    <property type="match status" value="1"/>
</dbReference>